<name>A0A7J7N5W7_9MAGN</name>
<accession>A0A7J7N5W7</accession>
<proteinExistence type="predicted"/>
<reference evidence="1 2" key="1">
    <citation type="journal article" date="2020" name="IScience">
        <title>Genome Sequencing of the Endangered Kingdonia uniflora (Circaeasteraceae, Ranunculales) Reveals Potential Mechanisms of Evolutionary Specialization.</title>
        <authorList>
            <person name="Sun Y."/>
            <person name="Deng T."/>
            <person name="Zhang A."/>
            <person name="Moore M.J."/>
            <person name="Landis J.B."/>
            <person name="Lin N."/>
            <person name="Zhang H."/>
            <person name="Zhang X."/>
            <person name="Huang J."/>
            <person name="Zhang X."/>
            <person name="Sun H."/>
            <person name="Wang H."/>
        </authorList>
    </citation>
    <scope>NUCLEOTIDE SEQUENCE [LARGE SCALE GENOMIC DNA]</scope>
    <source>
        <strain evidence="1">TB1705</strain>
        <tissue evidence="1">Leaf</tissue>
    </source>
</reference>
<dbReference type="EMBL" id="JACGCM010001019">
    <property type="protein sequence ID" value="KAF6162601.1"/>
    <property type="molecule type" value="Genomic_DNA"/>
</dbReference>
<dbReference type="Proteomes" id="UP000541444">
    <property type="component" value="Unassembled WGS sequence"/>
</dbReference>
<comment type="caution">
    <text evidence="1">The sequence shown here is derived from an EMBL/GenBank/DDBJ whole genome shotgun (WGS) entry which is preliminary data.</text>
</comment>
<organism evidence="1 2">
    <name type="scientific">Kingdonia uniflora</name>
    <dbReference type="NCBI Taxonomy" id="39325"/>
    <lineage>
        <taxon>Eukaryota</taxon>
        <taxon>Viridiplantae</taxon>
        <taxon>Streptophyta</taxon>
        <taxon>Embryophyta</taxon>
        <taxon>Tracheophyta</taxon>
        <taxon>Spermatophyta</taxon>
        <taxon>Magnoliopsida</taxon>
        <taxon>Ranunculales</taxon>
        <taxon>Circaeasteraceae</taxon>
        <taxon>Kingdonia</taxon>
    </lineage>
</organism>
<sequence>MQTKFTNKAGDIIRYHKKSTIWPGIKLVASINRPYMGWLVGNGANINFWRDTWATEIPLREYIEMPQSLWKICTARLSDFINSDGWDIPSDIRILLLALGINVIEIPCNPREANKRIWEPD</sequence>
<evidence type="ECO:0000313" key="1">
    <source>
        <dbReference type="EMBL" id="KAF6162601.1"/>
    </source>
</evidence>
<gene>
    <name evidence="1" type="ORF">GIB67_003147</name>
</gene>
<protein>
    <submittedName>
        <fullName evidence="1">Uncharacterized protein</fullName>
    </submittedName>
</protein>
<keyword evidence="2" id="KW-1185">Reference proteome</keyword>
<dbReference type="AlphaFoldDB" id="A0A7J7N5W7"/>
<evidence type="ECO:0000313" key="2">
    <source>
        <dbReference type="Proteomes" id="UP000541444"/>
    </source>
</evidence>
<dbReference type="OrthoDB" id="1938625at2759"/>